<dbReference type="KEGG" id="nso:NIASO_04330"/>
<protein>
    <submittedName>
        <fullName evidence="2">Uncharacterized protein</fullName>
    </submittedName>
</protein>
<dbReference type="AlphaFoldDB" id="W0F610"/>
<sequence length="86" mass="9723">MKEKYVLTALFYLIASLIVYAFVKLSPDADDGTPGLGSNIFLFFITMITLLVIINFIKGIIIKKDFYIIAAIHTAAIILIYLFVFR</sequence>
<reference evidence="2 3" key="1">
    <citation type="submission" date="2013-12" db="EMBL/GenBank/DDBJ databases">
        <authorList>
            <consortium name="DOE Joint Genome Institute"/>
            <person name="Eisen J."/>
            <person name="Huntemann M."/>
            <person name="Han J."/>
            <person name="Chen A."/>
            <person name="Kyrpides N."/>
            <person name="Mavromatis K."/>
            <person name="Markowitz V."/>
            <person name="Palaniappan K."/>
            <person name="Ivanova N."/>
            <person name="Schaumberg A."/>
            <person name="Pati A."/>
            <person name="Liolios K."/>
            <person name="Nordberg H.P."/>
            <person name="Cantor M.N."/>
            <person name="Hua S.X."/>
            <person name="Woyke T."/>
        </authorList>
    </citation>
    <scope>NUCLEOTIDE SEQUENCE [LARGE SCALE GENOMIC DNA]</scope>
    <source>
        <strain evidence="3">DSM 19437</strain>
    </source>
</reference>
<dbReference type="RefSeq" id="WP_008583299.1">
    <property type="nucleotide sequence ID" value="NZ_CP007035.1"/>
</dbReference>
<feature type="transmembrane region" description="Helical" evidence="1">
    <location>
        <begin position="5"/>
        <end position="23"/>
    </location>
</feature>
<feature type="transmembrane region" description="Helical" evidence="1">
    <location>
        <begin position="66"/>
        <end position="84"/>
    </location>
</feature>
<organism evidence="2 3">
    <name type="scientific">Niabella soli DSM 19437</name>
    <dbReference type="NCBI Taxonomy" id="929713"/>
    <lineage>
        <taxon>Bacteria</taxon>
        <taxon>Pseudomonadati</taxon>
        <taxon>Bacteroidota</taxon>
        <taxon>Chitinophagia</taxon>
        <taxon>Chitinophagales</taxon>
        <taxon>Chitinophagaceae</taxon>
        <taxon>Niabella</taxon>
    </lineage>
</organism>
<accession>W0F610</accession>
<gene>
    <name evidence="2" type="ORF">NIASO_04330</name>
</gene>
<evidence type="ECO:0000313" key="3">
    <source>
        <dbReference type="Proteomes" id="UP000003586"/>
    </source>
</evidence>
<keyword evidence="1" id="KW-0472">Membrane</keyword>
<evidence type="ECO:0000256" key="1">
    <source>
        <dbReference type="SAM" id="Phobius"/>
    </source>
</evidence>
<evidence type="ECO:0000313" key="2">
    <source>
        <dbReference type="EMBL" id="AHF17238.1"/>
    </source>
</evidence>
<name>W0F610_9BACT</name>
<keyword evidence="1" id="KW-1133">Transmembrane helix</keyword>
<feature type="transmembrane region" description="Helical" evidence="1">
    <location>
        <begin position="35"/>
        <end position="54"/>
    </location>
</feature>
<dbReference type="eggNOG" id="ENOG502ZTDN">
    <property type="taxonomic scope" value="Bacteria"/>
</dbReference>
<dbReference type="EMBL" id="CP007035">
    <property type="protein sequence ID" value="AHF17238.1"/>
    <property type="molecule type" value="Genomic_DNA"/>
</dbReference>
<dbReference type="OrthoDB" id="9964184at2"/>
<dbReference type="HOGENOM" id="CLU_2507793_0_0_10"/>
<proteinExistence type="predicted"/>
<dbReference type="Proteomes" id="UP000003586">
    <property type="component" value="Chromosome"/>
</dbReference>
<keyword evidence="3" id="KW-1185">Reference proteome</keyword>
<keyword evidence="1" id="KW-0812">Transmembrane</keyword>